<reference evidence="2 3" key="1">
    <citation type="submission" date="2019-05" db="EMBL/GenBank/DDBJ databases">
        <title>Genomes sequences of two Nocardia cyriacigeorgica environmental isolates, type strains Nocardia asteroides ATCC 19247 and Nocardia cyriacigeorgica DSM 44484.</title>
        <authorList>
            <person name="Vautrin F."/>
            <person name="Bergeron E."/>
            <person name="Dubost A."/>
            <person name="Abrouk D."/>
            <person name="Rodriguez Nava V."/>
            <person name="Pujic P."/>
        </authorList>
    </citation>
    <scope>NUCLEOTIDE SEQUENCE [LARGE SCALE GENOMIC DNA]</scope>
    <source>
        <strain evidence="2 3">EML 446</strain>
    </source>
</reference>
<dbReference type="RefSeq" id="WP_138452711.1">
    <property type="nucleotide sequence ID" value="NZ_VBUT01000014.1"/>
</dbReference>
<comment type="similarity">
    <text evidence="1">Belongs to the asp23 family.</text>
</comment>
<sequence>MTGAVAVQIEPPVLAAVAAHAALSTSGVVRLEPGVRGLVTTLVRAGRQRWLGTDPAPSEGVRVRRTELGRLVVQVDVVIAGDRHAGEVGRAVQRTVAQRVREQTGQDVDEVVVSILDIEPEPR</sequence>
<dbReference type="InterPro" id="IPR005531">
    <property type="entry name" value="Asp23"/>
</dbReference>
<evidence type="ECO:0000256" key="1">
    <source>
        <dbReference type="ARBA" id="ARBA00005721"/>
    </source>
</evidence>
<evidence type="ECO:0000313" key="2">
    <source>
        <dbReference type="EMBL" id="TLF72860.1"/>
    </source>
</evidence>
<protein>
    <submittedName>
        <fullName evidence="2">Asp23/Gls24 family envelope stress response protein</fullName>
    </submittedName>
</protein>
<organism evidence="2 3">
    <name type="scientific">Nocardia cyriacigeorgica</name>
    <dbReference type="NCBI Taxonomy" id="135487"/>
    <lineage>
        <taxon>Bacteria</taxon>
        <taxon>Bacillati</taxon>
        <taxon>Actinomycetota</taxon>
        <taxon>Actinomycetes</taxon>
        <taxon>Mycobacteriales</taxon>
        <taxon>Nocardiaceae</taxon>
        <taxon>Nocardia</taxon>
    </lineage>
</organism>
<proteinExistence type="inferred from homology"/>
<name>A0A5R8NB23_9NOCA</name>
<accession>A0A5R8NB23</accession>
<dbReference type="EMBL" id="VBUT01000014">
    <property type="protein sequence ID" value="TLF72860.1"/>
    <property type="molecule type" value="Genomic_DNA"/>
</dbReference>
<comment type="caution">
    <text evidence="2">The sequence shown here is derived from an EMBL/GenBank/DDBJ whole genome shotgun (WGS) entry which is preliminary data.</text>
</comment>
<dbReference type="Pfam" id="PF03780">
    <property type="entry name" value="Asp23"/>
    <property type="match status" value="1"/>
</dbReference>
<evidence type="ECO:0000313" key="3">
    <source>
        <dbReference type="Proteomes" id="UP000306378"/>
    </source>
</evidence>
<gene>
    <name evidence="2" type="ORF">FEK34_27930</name>
</gene>
<dbReference type="Proteomes" id="UP000306378">
    <property type="component" value="Unassembled WGS sequence"/>
</dbReference>
<dbReference type="AlphaFoldDB" id="A0A5R8NB23"/>